<dbReference type="Proteomes" id="UP001230504">
    <property type="component" value="Unassembled WGS sequence"/>
</dbReference>
<keyword evidence="4" id="KW-1185">Reference proteome</keyword>
<evidence type="ECO:0000313" key="3">
    <source>
        <dbReference type="EMBL" id="KAK1590445.1"/>
    </source>
</evidence>
<gene>
    <name evidence="3" type="ORF">LY79DRAFT_590401</name>
</gene>
<evidence type="ECO:0000256" key="2">
    <source>
        <dbReference type="SAM" id="Phobius"/>
    </source>
</evidence>
<organism evidence="3 4">
    <name type="scientific">Colletotrichum navitas</name>
    <dbReference type="NCBI Taxonomy" id="681940"/>
    <lineage>
        <taxon>Eukaryota</taxon>
        <taxon>Fungi</taxon>
        <taxon>Dikarya</taxon>
        <taxon>Ascomycota</taxon>
        <taxon>Pezizomycotina</taxon>
        <taxon>Sordariomycetes</taxon>
        <taxon>Hypocreomycetidae</taxon>
        <taxon>Glomerellales</taxon>
        <taxon>Glomerellaceae</taxon>
        <taxon>Colletotrichum</taxon>
        <taxon>Colletotrichum graminicola species complex</taxon>
    </lineage>
</organism>
<feature type="transmembrane region" description="Helical" evidence="2">
    <location>
        <begin position="12"/>
        <end position="32"/>
    </location>
</feature>
<dbReference type="AlphaFoldDB" id="A0AAD8V344"/>
<feature type="transmembrane region" description="Helical" evidence="2">
    <location>
        <begin position="84"/>
        <end position="108"/>
    </location>
</feature>
<feature type="compositionally biased region" description="Low complexity" evidence="1">
    <location>
        <begin position="435"/>
        <end position="445"/>
    </location>
</feature>
<evidence type="ECO:0000256" key="1">
    <source>
        <dbReference type="SAM" id="MobiDB-lite"/>
    </source>
</evidence>
<reference evidence="3" key="1">
    <citation type="submission" date="2021-06" db="EMBL/GenBank/DDBJ databases">
        <title>Comparative genomics, transcriptomics and evolutionary studies reveal genomic signatures of adaptation to plant cell wall in hemibiotrophic fungi.</title>
        <authorList>
            <consortium name="DOE Joint Genome Institute"/>
            <person name="Baroncelli R."/>
            <person name="Diaz J.F."/>
            <person name="Benocci T."/>
            <person name="Peng M."/>
            <person name="Battaglia E."/>
            <person name="Haridas S."/>
            <person name="Andreopoulos W."/>
            <person name="Labutti K."/>
            <person name="Pangilinan J."/>
            <person name="Floch G.L."/>
            <person name="Makela M.R."/>
            <person name="Henrissat B."/>
            <person name="Grigoriev I.V."/>
            <person name="Crouch J.A."/>
            <person name="De Vries R.P."/>
            <person name="Sukno S.A."/>
            <person name="Thon M.R."/>
        </authorList>
    </citation>
    <scope>NUCLEOTIDE SEQUENCE</scope>
    <source>
        <strain evidence="3">CBS 125086</strain>
    </source>
</reference>
<sequence>MSSVEPGSGSSLGLVLLAHTNSCFVTILFHCVQLFHINLHLISLWFRTFFIAAKLFHLSTVQSYNIVSASSTKTLDAWLSTLDIIFWAISYTAFLVFIIPCAIIVVLLEKCETAYLRLRSSPFEAAAREFLGLTPLDRPSLDRSGPSVISARRILSVPKKSPSFRASTRPSKLAHPTYSRRNRAQSFIRNLAVSLLSSIQETVTLALPGQEMKTEPTYRTTRISHNAQKPVQPTLGDQSYRVAQATNFISAVKDALLSKIVERWGRLPTPTPASHAFHLQTDPFLARKTRTETKKARLFHNLSLDSRHRPTEYDAFLLASPEEVPSPVTPQSPAPVSPLSLGRRRFHLESTREYIHPVTGKTWEALLYAPPGAAQSWKALIRRPGTFSNSPQPNLDPLVKESSLTSFTGSERKVSQQTVPSRKTSTSSTFGSNGPTRTVTPTPTTLDDNPVIITTAQPSTYWAGRFLSLQDRFQSESLQETTLSTLVTAHAIKATLLSQQREAYKGRGNLPLSTTTALDRYGTAAIPEANLLSDEDNRCLRIFLHLDALCAQKSLHAWQEAYARKNKRDALLPKSTGAERGFVTRLFSGSSRQGTGGSRSGKETTKGKQLLGAF</sequence>
<keyword evidence="2" id="KW-0812">Transmembrane</keyword>
<feature type="region of interest" description="Disordered" evidence="1">
    <location>
        <begin position="588"/>
        <end position="614"/>
    </location>
</feature>
<accession>A0AAD8V344</accession>
<comment type="caution">
    <text evidence="3">The sequence shown here is derived from an EMBL/GenBank/DDBJ whole genome shotgun (WGS) entry which is preliminary data.</text>
</comment>
<dbReference type="RefSeq" id="XP_060413933.1">
    <property type="nucleotide sequence ID" value="XM_060561147.1"/>
</dbReference>
<name>A0AAD8V344_9PEZI</name>
<dbReference type="GeneID" id="85445387"/>
<evidence type="ECO:0000313" key="4">
    <source>
        <dbReference type="Proteomes" id="UP001230504"/>
    </source>
</evidence>
<feature type="compositionally biased region" description="Polar residues" evidence="1">
    <location>
        <begin position="406"/>
        <end position="434"/>
    </location>
</feature>
<keyword evidence="2" id="KW-1133">Transmembrane helix</keyword>
<feature type="transmembrane region" description="Helical" evidence="2">
    <location>
        <begin position="44"/>
        <end position="64"/>
    </location>
</feature>
<proteinExistence type="predicted"/>
<feature type="region of interest" description="Disordered" evidence="1">
    <location>
        <begin position="406"/>
        <end position="447"/>
    </location>
</feature>
<keyword evidence="2" id="KW-0472">Membrane</keyword>
<dbReference type="EMBL" id="JAHLJV010000031">
    <property type="protein sequence ID" value="KAK1590445.1"/>
    <property type="molecule type" value="Genomic_DNA"/>
</dbReference>
<protein>
    <submittedName>
        <fullName evidence="3">Uncharacterized protein</fullName>
    </submittedName>
</protein>